<evidence type="ECO:0000256" key="1">
    <source>
        <dbReference type="SAM" id="Phobius"/>
    </source>
</evidence>
<keyword evidence="3" id="KW-1185">Reference proteome</keyword>
<proteinExistence type="predicted"/>
<dbReference type="Proteomes" id="UP000199664">
    <property type="component" value="Unassembled WGS sequence"/>
</dbReference>
<organism evidence="2 3">
    <name type="scientific">Bosea lupini</name>
    <dbReference type="NCBI Taxonomy" id="1036779"/>
    <lineage>
        <taxon>Bacteria</taxon>
        <taxon>Pseudomonadati</taxon>
        <taxon>Pseudomonadota</taxon>
        <taxon>Alphaproteobacteria</taxon>
        <taxon>Hyphomicrobiales</taxon>
        <taxon>Boseaceae</taxon>
        <taxon>Bosea</taxon>
    </lineage>
</organism>
<accession>A0A1H7SJ30</accession>
<reference evidence="3" key="1">
    <citation type="submission" date="2016-10" db="EMBL/GenBank/DDBJ databases">
        <authorList>
            <person name="Varghese N."/>
            <person name="Submissions S."/>
        </authorList>
    </citation>
    <scope>NUCLEOTIDE SEQUENCE [LARGE SCALE GENOMIC DNA]</scope>
    <source>
        <strain evidence="3">LMG 26383,CCUG 61248,R- 45681</strain>
    </source>
</reference>
<keyword evidence="1" id="KW-0472">Membrane</keyword>
<keyword evidence="1" id="KW-1133">Transmembrane helix</keyword>
<dbReference type="EMBL" id="FOAN01000005">
    <property type="protein sequence ID" value="SEL72691.1"/>
    <property type="molecule type" value="Genomic_DNA"/>
</dbReference>
<dbReference type="AlphaFoldDB" id="A0A1H7SJ30"/>
<protein>
    <submittedName>
        <fullName evidence="2">Uncharacterized protein</fullName>
    </submittedName>
</protein>
<feature type="transmembrane region" description="Helical" evidence="1">
    <location>
        <begin position="43"/>
        <end position="63"/>
    </location>
</feature>
<name>A0A1H7SJ30_9HYPH</name>
<dbReference type="STRING" id="1036779.SAMN04515666_10590"/>
<evidence type="ECO:0000313" key="3">
    <source>
        <dbReference type="Proteomes" id="UP000199664"/>
    </source>
</evidence>
<keyword evidence="1" id="KW-0812">Transmembrane</keyword>
<feature type="transmembrane region" description="Helical" evidence="1">
    <location>
        <begin position="12"/>
        <end position="31"/>
    </location>
</feature>
<dbReference type="RefSeq" id="WP_167561650.1">
    <property type="nucleotide sequence ID" value="NZ_FOAN01000005.1"/>
</dbReference>
<sequence length="73" mass="8235">MTWNNVIRQGHRWLALIFTATVIANFVAMALGQPPAWIVYSPLPPLFLLMFSGLTMFALPYAASWRQGRRAQG</sequence>
<evidence type="ECO:0000313" key="2">
    <source>
        <dbReference type="EMBL" id="SEL72691.1"/>
    </source>
</evidence>
<gene>
    <name evidence="2" type="ORF">SAMN04515666_10590</name>
</gene>